<keyword evidence="2" id="KW-0687">Ribonucleoprotein</keyword>
<evidence type="ECO:0000313" key="2">
    <source>
        <dbReference type="EMBL" id="KAK3917138.1"/>
    </source>
</evidence>
<organism evidence="2 3">
    <name type="scientific">Frankliniella fusca</name>
    <dbReference type="NCBI Taxonomy" id="407009"/>
    <lineage>
        <taxon>Eukaryota</taxon>
        <taxon>Metazoa</taxon>
        <taxon>Ecdysozoa</taxon>
        <taxon>Arthropoda</taxon>
        <taxon>Hexapoda</taxon>
        <taxon>Insecta</taxon>
        <taxon>Pterygota</taxon>
        <taxon>Neoptera</taxon>
        <taxon>Paraneoptera</taxon>
        <taxon>Thysanoptera</taxon>
        <taxon>Terebrantia</taxon>
        <taxon>Thripoidea</taxon>
        <taxon>Thripidae</taxon>
        <taxon>Frankliniella</taxon>
    </lineage>
</organism>
<dbReference type="GO" id="GO:0005840">
    <property type="term" value="C:ribosome"/>
    <property type="evidence" value="ECO:0007669"/>
    <property type="project" value="UniProtKB-KW"/>
</dbReference>
<keyword evidence="2" id="KW-0489">Methyltransferase</keyword>
<feature type="compositionally biased region" description="Acidic residues" evidence="1">
    <location>
        <begin position="1"/>
        <end position="10"/>
    </location>
</feature>
<dbReference type="Proteomes" id="UP001219518">
    <property type="component" value="Unassembled WGS sequence"/>
</dbReference>
<feature type="compositionally biased region" description="Basic and acidic residues" evidence="1">
    <location>
        <begin position="395"/>
        <end position="406"/>
    </location>
</feature>
<feature type="compositionally biased region" description="Basic and acidic residues" evidence="1">
    <location>
        <begin position="81"/>
        <end position="100"/>
    </location>
</feature>
<feature type="region of interest" description="Disordered" evidence="1">
    <location>
        <begin position="233"/>
        <end position="276"/>
    </location>
</feature>
<evidence type="ECO:0000313" key="3">
    <source>
        <dbReference type="Proteomes" id="UP001219518"/>
    </source>
</evidence>
<feature type="compositionally biased region" description="Polar residues" evidence="1">
    <location>
        <begin position="233"/>
        <end position="250"/>
    </location>
</feature>
<feature type="compositionally biased region" description="Low complexity" evidence="1">
    <location>
        <begin position="15"/>
        <end position="26"/>
    </location>
</feature>
<feature type="compositionally biased region" description="Low complexity" evidence="1">
    <location>
        <begin position="126"/>
        <end position="136"/>
    </location>
</feature>
<dbReference type="AlphaFoldDB" id="A0AAE1HA01"/>
<proteinExistence type="predicted"/>
<protein>
    <submittedName>
        <fullName evidence="2">Ribosomal protein L11 methyltransferase</fullName>
    </submittedName>
</protein>
<feature type="region of interest" description="Disordered" evidence="1">
    <location>
        <begin position="63"/>
        <end position="151"/>
    </location>
</feature>
<dbReference type="GO" id="GO:0008168">
    <property type="term" value="F:methyltransferase activity"/>
    <property type="evidence" value="ECO:0007669"/>
    <property type="project" value="UniProtKB-KW"/>
</dbReference>
<evidence type="ECO:0000256" key="1">
    <source>
        <dbReference type="SAM" id="MobiDB-lite"/>
    </source>
</evidence>
<keyword evidence="3" id="KW-1185">Reference proteome</keyword>
<feature type="region of interest" description="Disordered" evidence="1">
    <location>
        <begin position="1"/>
        <end position="29"/>
    </location>
</feature>
<gene>
    <name evidence="2" type="ORF">KUF71_006757</name>
</gene>
<reference evidence="2" key="1">
    <citation type="submission" date="2021-07" db="EMBL/GenBank/DDBJ databases">
        <authorList>
            <person name="Catto M.A."/>
            <person name="Jacobson A."/>
            <person name="Kennedy G."/>
            <person name="Labadie P."/>
            <person name="Hunt B.G."/>
            <person name="Srinivasan R."/>
        </authorList>
    </citation>
    <scope>NUCLEOTIDE SEQUENCE</scope>
    <source>
        <strain evidence="2">PL_HMW_Pooled</strain>
        <tissue evidence="2">Head</tissue>
    </source>
</reference>
<feature type="region of interest" description="Disordered" evidence="1">
    <location>
        <begin position="374"/>
        <end position="412"/>
    </location>
</feature>
<name>A0AAE1HA01_9NEOP</name>
<dbReference type="EMBL" id="JAHWGI010000685">
    <property type="protein sequence ID" value="KAK3917138.1"/>
    <property type="molecule type" value="Genomic_DNA"/>
</dbReference>
<comment type="caution">
    <text evidence="2">The sequence shown here is derived from an EMBL/GenBank/DDBJ whole genome shotgun (WGS) entry which is preliminary data.</text>
</comment>
<dbReference type="GO" id="GO:0032259">
    <property type="term" value="P:methylation"/>
    <property type="evidence" value="ECO:0007669"/>
    <property type="project" value="UniProtKB-KW"/>
</dbReference>
<keyword evidence="2" id="KW-0808">Transferase</keyword>
<feature type="compositionally biased region" description="Polar residues" evidence="1">
    <location>
        <begin position="262"/>
        <end position="276"/>
    </location>
</feature>
<sequence length="862" mass="97779">MKSGMDELDSTDCMNSSIESNSSESSDNFDDISQYFLPKNFAELSKLEKTAYRRQKDRYEDIIKSTSGDFPNLQPPQFMKDYAERELSIRKRKAEYDSKQKSLQTKRNRNNKKCTTSATRKSSRLQQESNKSNNENSENEPPEGEQEPFQGIKPFFTSSEWDKLNVVTKRYFQIAMDEYNEALREGRPVEIPKFMVRKDKETCSNALSTICAAERTQGIDAGTPWRDVFSLPATTSTAPKDFNNTKNQRVGQEPLRPACKTGVQSKQAVQSGGKASTSNISFSVELSDQSQSGDDTQENNFSSESDIRSIIRNIVSSALPKLKPEVLSKLEDHLIALGVEVEADLSLVKEQWLESLDLNPIQLSKIMSALDEHCKSSQEGGKGNKTNKATRRKKSDTELMHNESSEKSSSVAIVSRPTLSQSKLCVPTLGGFIVDFSKFRDTFLRSLEMGERPSPGDRENFIFVLSMDIRDKYEEIKIHNPSLKQKTPGRSVYKTIVQSIFRFQKGKYVSCLQDMLKGKVIGDGMFSLVDSIETCIENKSRPKKPAGERAARVKGIRAAACILEDKYAPPLNKHQRTEGEQIRKSLLAIYKSPKAEWDWVEIKKMIVEYSSLASQRAMITARNRRMDELVDQWPFLFELNGLLCHLNEITQSDLCDNFEKFIDCELDDWIQYLTVMSPSRIKLLKLQNEVALGDGVHRRFLSLIYMLAIHWDEDPGVLFSSVEETTMSYEVVDILGNNLPETPHVVSLGMSKSLDFFFSVHQLLRQKDFTSSWTLYAFVIISQPVWRQYSHCVQAAYFVFGVLYPPKAKNTLLFVERFMANLTDDSGLLKASTSKGGPAQSAVTKLKMLEDDMASFKKQMSD</sequence>
<feature type="compositionally biased region" description="Acidic residues" evidence="1">
    <location>
        <begin position="137"/>
        <end position="146"/>
    </location>
</feature>
<keyword evidence="2" id="KW-0689">Ribosomal protein</keyword>
<accession>A0AAE1HA01</accession>
<reference evidence="2" key="2">
    <citation type="journal article" date="2023" name="BMC Genomics">
        <title>Pest status, molecular evolution, and epigenetic factors derived from the genome assembly of Frankliniella fusca, a thysanopteran phytovirus vector.</title>
        <authorList>
            <person name="Catto M.A."/>
            <person name="Labadie P.E."/>
            <person name="Jacobson A.L."/>
            <person name="Kennedy G.G."/>
            <person name="Srinivasan R."/>
            <person name="Hunt B.G."/>
        </authorList>
    </citation>
    <scope>NUCLEOTIDE SEQUENCE</scope>
    <source>
        <strain evidence="2">PL_HMW_Pooled</strain>
    </source>
</reference>